<feature type="transmembrane region" description="Helical" evidence="8">
    <location>
        <begin position="188"/>
        <end position="210"/>
    </location>
</feature>
<evidence type="ECO:0000256" key="5">
    <source>
        <dbReference type="ARBA" id="ARBA00023002"/>
    </source>
</evidence>
<sequence length="644" mass="70133">MNSSILLYPIILPLIGGIICFLIPTRKVKEAISIGITLVVFILALLIFLSKELSFTHTWLSFLGIDFSLRSYSFSSFILLFVNLFSFLISLYSARFMADKFRTREYYSYLLLTASCAAGAVLAANIVVFLLFWGILGVLLYAFLSLGSSRLATKGLFIIGSSDFALILGALFLYKLSGTLIMGEIEPLSITSGLAISSFILLMIGSLAKAGAIPFHGWIPEAADQVPTPVMAYLPASLDKLLGIYFLARICLDFFKLVPNTSLSLLLMFIGSLTIVVAVMMALVQHDLKKLLSYHAISQVGYMVLGIGTGVPLGIAGGIFHMVNNAIYKSCLFLGGGSVEHRVGTTDIDRLGGLAKFMPFTFVTVLIAAFSISGVPPFNGFFSKWMLYQGVIEGGKLSGGGMWIIWLVAAMFGSALTLASFMKLIHGTFLSEESDEVKRELSEGKVTESSLSMLFPMIVLAGLCVVFGIFAYEVPLKLFIMPSVPALSSPGVWIGWWQPELATLLIILGIIVGLIIYSIGRIKLGRESETYIGGEVNSSQMRASGVDFYDTLRDFAGLKRLYKAAERGTLDIYKGMLSFAQGTGYFLWALDRLADLLWRGLSWVVLLAGRGASLAHTGNLHTYLAWYLLGLVILLLVFLVGFGG</sequence>
<evidence type="ECO:0000256" key="8">
    <source>
        <dbReference type="SAM" id="Phobius"/>
    </source>
</evidence>
<feature type="transmembrane region" description="Helical" evidence="8">
    <location>
        <begin position="264"/>
        <end position="284"/>
    </location>
</feature>
<dbReference type="InterPro" id="IPR001750">
    <property type="entry name" value="ND/Mrp_TM"/>
</dbReference>
<keyword evidence="3 7" id="KW-0812">Transmembrane</keyword>
<keyword evidence="4 8" id="KW-1133">Transmembrane helix</keyword>
<dbReference type="Proteomes" id="UP000279422">
    <property type="component" value="Unassembled WGS sequence"/>
</dbReference>
<dbReference type="GO" id="GO:0005886">
    <property type="term" value="C:plasma membrane"/>
    <property type="evidence" value="ECO:0007669"/>
    <property type="project" value="UniProtKB-SubCell"/>
</dbReference>
<accession>A0A497E5C0</accession>
<name>A0A497E5C0_UNCAE</name>
<feature type="transmembrane region" description="Helical" evidence="8">
    <location>
        <begin position="230"/>
        <end position="252"/>
    </location>
</feature>
<feature type="transmembrane region" description="Helical" evidence="8">
    <location>
        <begin position="6"/>
        <end position="24"/>
    </location>
</feature>
<evidence type="ECO:0000256" key="6">
    <source>
        <dbReference type="ARBA" id="ARBA00023136"/>
    </source>
</evidence>
<evidence type="ECO:0000256" key="1">
    <source>
        <dbReference type="ARBA" id="ARBA00004651"/>
    </source>
</evidence>
<reference evidence="10 11" key="1">
    <citation type="submission" date="2018-06" db="EMBL/GenBank/DDBJ databases">
        <title>Extensive metabolic versatility and redundancy in microbially diverse, dynamic hydrothermal sediments.</title>
        <authorList>
            <person name="Dombrowski N."/>
            <person name="Teske A."/>
            <person name="Baker B.J."/>
        </authorList>
    </citation>
    <scope>NUCLEOTIDE SEQUENCE [LARGE SCALE GENOMIC DNA]</scope>
    <source>
        <strain evidence="10">B47_G16</strain>
    </source>
</reference>
<evidence type="ECO:0000259" key="9">
    <source>
        <dbReference type="Pfam" id="PF00361"/>
    </source>
</evidence>
<dbReference type="Pfam" id="PF00361">
    <property type="entry name" value="Proton_antipo_M"/>
    <property type="match status" value="1"/>
</dbReference>
<dbReference type="AlphaFoldDB" id="A0A497E5C0"/>
<dbReference type="EMBL" id="QMPZ01000019">
    <property type="protein sequence ID" value="RLE10059.1"/>
    <property type="molecule type" value="Genomic_DNA"/>
</dbReference>
<feature type="transmembrane region" description="Helical" evidence="8">
    <location>
        <begin position="360"/>
        <end position="382"/>
    </location>
</feature>
<dbReference type="Gene3D" id="1.20.5.2700">
    <property type="match status" value="1"/>
</dbReference>
<comment type="caution">
    <text evidence="10">The sequence shown here is derived from an EMBL/GenBank/DDBJ whole genome shotgun (WGS) entry which is preliminary data.</text>
</comment>
<proteinExistence type="predicted"/>
<feature type="transmembrane region" description="Helical" evidence="8">
    <location>
        <begin position="501"/>
        <end position="520"/>
    </location>
</feature>
<organism evidence="10 11">
    <name type="scientific">Aerophobetes bacterium</name>
    <dbReference type="NCBI Taxonomy" id="2030807"/>
    <lineage>
        <taxon>Bacteria</taxon>
        <taxon>Candidatus Aerophobota</taxon>
    </lineage>
</organism>
<feature type="domain" description="NADH:quinone oxidoreductase/Mrp antiporter transmembrane" evidence="9">
    <location>
        <begin position="123"/>
        <end position="396"/>
    </location>
</feature>
<protein>
    <submittedName>
        <fullName evidence="10">NADH-quinone oxidoreductase subunit L</fullName>
    </submittedName>
</protein>
<dbReference type="PANTHER" id="PTHR42682">
    <property type="entry name" value="HYDROGENASE-4 COMPONENT F"/>
    <property type="match status" value="1"/>
</dbReference>
<feature type="transmembrane region" description="Helical" evidence="8">
    <location>
        <begin position="156"/>
        <end position="176"/>
    </location>
</feature>
<evidence type="ECO:0000313" key="11">
    <source>
        <dbReference type="Proteomes" id="UP000279422"/>
    </source>
</evidence>
<feature type="transmembrane region" description="Helical" evidence="8">
    <location>
        <begin position="106"/>
        <end position="136"/>
    </location>
</feature>
<feature type="transmembrane region" description="Helical" evidence="8">
    <location>
        <begin position="31"/>
        <end position="49"/>
    </location>
</feature>
<evidence type="ECO:0000256" key="3">
    <source>
        <dbReference type="ARBA" id="ARBA00022692"/>
    </source>
</evidence>
<keyword evidence="5" id="KW-0560">Oxidoreductase</keyword>
<keyword evidence="2" id="KW-1003">Cell membrane</keyword>
<comment type="subcellular location">
    <subcellularLocation>
        <location evidence="1">Cell membrane</location>
        <topology evidence="1">Multi-pass membrane protein</topology>
    </subcellularLocation>
    <subcellularLocation>
        <location evidence="7">Membrane</location>
        <topology evidence="7">Multi-pass membrane protein</topology>
    </subcellularLocation>
</comment>
<evidence type="ECO:0000256" key="7">
    <source>
        <dbReference type="RuleBase" id="RU000320"/>
    </source>
</evidence>
<feature type="transmembrane region" description="Helical" evidence="8">
    <location>
        <begin position="624"/>
        <end position="643"/>
    </location>
</feature>
<feature type="transmembrane region" description="Helical" evidence="8">
    <location>
        <begin position="402"/>
        <end position="430"/>
    </location>
</feature>
<dbReference type="PRINTS" id="PR01434">
    <property type="entry name" value="NADHDHGNASE5"/>
</dbReference>
<feature type="transmembrane region" description="Helical" evidence="8">
    <location>
        <begin position="296"/>
        <end position="320"/>
    </location>
</feature>
<evidence type="ECO:0000256" key="2">
    <source>
        <dbReference type="ARBA" id="ARBA00022475"/>
    </source>
</evidence>
<evidence type="ECO:0000313" key="10">
    <source>
        <dbReference type="EMBL" id="RLE10059.1"/>
    </source>
</evidence>
<dbReference type="InterPro" id="IPR052175">
    <property type="entry name" value="ComplexI-like_HydComp"/>
</dbReference>
<dbReference type="GO" id="GO:0016491">
    <property type="term" value="F:oxidoreductase activity"/>
    <property type="evidence" value="ECO:0007669"/>
    <property type="project" value="UniProtKB-KW"/>
</dbReference>
<feature type="transmembrane region" description="Helical" evidence="8">
    <location>
        <begin position="451"/>
        <end position="472"/>
    </location>
</feature>
<dbReference type="PANTHER" id="PTHR42682:SF3">
    <property type="entry name" value="FORMATE HYDROGENLYASE SUBUNIT 3-RELATED"/>
    <property type="match status" value="1"/>
</dbReference>
<feature type="transmembrane region" description="Helical" evidence="8">
    <location>
        <begin position="69"/>
        <end position="94"/>
    </location>
</feature>
<keyword evidence="6 8" id="KW-0472">Membrane</keyword>
<gene>
    <name evidence="10" type="ORF">DRJ00_02655</name>
</gene>
<evidence type="ECO:0000256" key="4">
    <source>
        <dbReference type="ARBA" id="ARBA00022989"/>
    </source>
</evidence>